<feature type="modified residue" description="N6-(pyridoxal phosphate)lysine" evidence="3">
    <location>
        <position position="59"/>
    </location>
</feature>
<protein>
    <submittedName>
        <fullName evidence="5">Diaminopimelate decarboxylase</fullName>
    </submittedName>
</protein>
<keyword evidence="6" id="KW-1185">Reference proteome</keyword>
<dbReference type="SUPFAM" id="SSF50621">
    <property type="entry name" value="Alanine racemase C-terminal domain-like"/>
    <property type="match status" value="1"/>
</dbReference>
<evidence type="ECO:0000313" key="6">
    <source>
        <dbReference type="Proteomes" id="UP000594800"/>
    </source>
</evidence>
<dbReference type="InterPro" id="IPR002433">
    <property type="entry name" value="Orn_de-COase"/>
</dbReference>
<dbReference type="PROSITE" id="PS00879">
    <property type="entry name" value="ODR_DC_2_2"/>
    <property type="match status" value="1"/>
</dbReference>
<sequence length="427" mass="47068">MQLPDRSISSTLIQAISTGEFDPECDETALFFDLDWLDERLSSLKSAFPSGTNHAIAIKANPLLGVLKRIVSRGFGLEAATLPELHLAVSAGCEPKKIVFDSPAKTSRDIEYALDLGCHINCDSIEELDRVDRIIRANGNNGGATFGLRLNPQVGAGSIASTSVADQYSKFAVPVGIGTERIVQLFTNYEWLTGIHCHIGSQGCSLEMLVEGAQVISKLVFDIEESTNRKLIHIDIGGGLPAQYKSSNSTASFSDYANALEVNVANLLTNGRRLITEFGRHVHTNAGWMVSRVEYVKSATSPKTAIIHVGADMFLRECYRPDDWYHDIIALDSYGSEKDHSSGDVYNIAGPLCFAGDIVGYDRKLPRLVEGDLLVIKDAGAYTFSMWSRYNSRQFPKIFGYYKTDTGTVFEQLRKKESIPEVIDFWS</sequence>
<dbReference type="PRINTS" id="PR01179">
    <property type="entry name" value="ODADCRBXLASE"/>
</dbReference>
<dbReference type="InterPro" id="IPR000183">
    <property type="entry name" value="Orn/DAP/Arg_de-COase"/>
</dbReference>
<dbReference type="SUPFAM" id="SSF51419">
    <property type="entry name" value="PLP-binding barrel"/>
    <property type="match status" value="1"/>
</dbReference>
<evidence type="ECO:0000256" key="1">
    <source>
        <dbReference type="ARBA" id="ARBA00001933"/>
    </source>
</evidence>
<name>A0A7S9LVR9_9RHOB</name>
<dbReference type="AlphaFoldDB" id="A0A7S9LVR9"/>
<dbReference type="InterPro" id="IPR022644">
    <property type="entry name" value="De-COase2_N"/>
</dbReference>
<accession>A0A7S9LVR9</accession>
<gene>
    <name evidence="5" type="ORF">I0K15_09925</name>
</gene>
<dbReference type="InterPro" id="IPR022657">
    <property type="entry name" value="De-COase2_CS"/>
</dbReference>
<dbReference type="Gene3D" id="3.20.20.10">
    <property type="entry name" value="Alanine racemase"/>
    <property type="match status" value="1"/>
</dbReference>
<evidence type="ECO:0000313" key="5">
    <source>
        <dbReference type="EMBL" id="QPH56014.1"/>
    </source>
</evidence>
<dbReference type="GO" id="GO:0009089">
    <property type="term" value="P:lysine biosynthetic process via diaminopimelate"/>
    <property type="evidence" value="ECO:0007669"/>
    <property type="project" value="TreeGrafter"/>
</dbReference>
<feature type="domain" description="Orn/DAP/Arg decarboxylase 2 N-terminal" evidence="4">
    <location>
        <begin position="37"/>
        <end position="282"/>
    </location>
</feature>
<feature type="active site" description="Proton donor" evidence="3">
    <location>
        <position position="353"/>
    </location>
</feature>
<dbReference type="PANTHER" id="PTHR43727">
    <property type="entry name" value="DIAMINOPIMELATE DECARBOXYLASE"/>
    <property type="match status" value="1"/>
</dbReference>
<dbReference type="KEGG" id="poz:I0K15_09925"/>
<dbReference type="GO" id="GO:0008836">
    <property type="term" value="F:diaminopimelate decarboxylase activity"/>
    <property type="evidence" value="ECO:0007669"/>
    <property type="project" value="TreeGrafter"/>
</dbReference>
<reference evidence="5" key="1">
    <citation type="submission" date="2020-11" db="EMBL/GenBank/DDBJ databases">
        <title>Description of Pontivivens ytuae sp. nov. isolated from deep sea sediment of Mariana Trench.</title>
        <authorList>
            <person name="Wang Z."/>
            <person name="Sun Q.-L."/>
            <person name="Xu X.-D."/>
            <person name="Tang Y.-Z."/>
            <person name="Zhang J."/>
        </authorList>
    </citation>
    <scope>NUCLEOTIDE SEQUENCE [LARGE SCALE GENOMIC DNA]</scope>
    <source>
        <strain evidence="5">MT2928</strain>
    </source>
</reference>
<evidence type="ECO:0000256" key="2">
    <source>
        <dbReference type="ARBA" id="ARBA00022898"/>
    </source>
</evidence>
<proteinExistence type="predicted"/>
<dbReference type="Gene3D" id="2.40.37.10">
    <property type="entry name" value="Lyase, Ornithine Decarboxylase, Chain A, domain 1"/>
    <property type="match status" value="1"/>
</dbReference>
<dbReference type="InterPro" id="IPR029066">
    <property type="entry name" value="PLP-binding_barrel"/>
</dbReference>
<dbReference type="PRINTS" id="PR01182">
    <property type="entry name" value="ORNDCRBXLASE"/>
</dbReference>
<evidence type="ECO:0000256" key="3">
    <source>
        <dbReference type="PIRSR" id="PIRSR600183-50"/>
    </source>
</evidence>
<evidence type="ECO:0000259" key="4">
    <source>
        <dbReference type="Pfam" id="PF02784"/>
    </source>
</evidence>
<dbReference type="Proteomes" id="UP000594800">
    <property type="component" value="Chromosome"/>
</dbReference>
<dbReference type="EMBL" id="CP064942">
    <property type="protein sequence ID" value="QPH56014.1"/>
    <property type="molecule type" value="Genomic_DNA"/>
</dbReference>
<dbReference type="Pfam" id="PF02784">
    <property type="entry name" value="Orn_Arg_deC_N"/>
    <property type="match status" value="1"/>
</dbReference>
<organism evidence="5 6">
    <name type="scientific">Pontivivens ytuae</name>
    <dbReference type="NCBI Taxonomy" id="2789856"/>
    <lineage>
        <taxon>Bacteria</taxon>
        <taxon>Pseudomonadati</taxon>
        <taxon>Pseudomonadota</taxon>
        <taxon>Alphaproteobacteria</taxon>
        <taxon>Rhodobacterales</taxon>
        <taxon>Paracoccaceae</taxon>
        <taxon>Pontivivens</taxon>
    </lineage>
</organism>
<dbReference type="RefSeq" id="WP_196105274.1">
    <property type="nucleotide sequence ID" value="NZ_CP064942.1"/>
</dbReference>
<comment type="cofactor">
    <cofactor evidence="1 3">
        <name>pyridoxal 5'-phosphate</name>
        <dbReference type="ChEBI" id="CHEBI:597326"/>
    </cofactor>
</comment>
<keyword evidence="2 3" id="KW-0663">Pyridoxal phosphate</keyword>
<dbReference type="InterPro" id="IPR009006">
    <property type="entry name" value="Ala_racemase/Decarboxylase_C"/>
</dbReference>
<dbReference type="PANTHER" id="PTHR43727:SF3">
    <property type="entry name" value="GROUP IV DECARBOXYLASE"/>
    <property type="match status" value="1"/>
</dbReference>
<dbReference type="GO" id="GO:0006596">
    <property type="term" value="P:polyamine biosynthetic process"/>
    <property type="evidence" value="ECO:0007669"/>
    <property type="project" value="InterPro"/>
</dbReference>